<protein>
    <submittedName>
        <fullName evidence="1">Uncharacterized protein</fullName>
    </submittedName>
</protein>
<evidence type="ECO:0000313" key="1">
    <source>
        <dbReference type="EMBL" id="KAK8742385.1"/>
    </source>
</evidence>
<evidence type="ECO:0000313" key="2">
    <source>
        <dbReference type="Proteomes" id="UP001445076"/>
    </source>
</evidence>
<organism evidence="1 2">
    <name type="scientific">Cherax quadricarinatus</name>
    <name type="common">Australian red claw crayfish</name>
    <dbReference type="NCBI Taxonomy" id="27406"/>
    <lineage>
        <taxon>Eukaryota</taxon>
        <taxon>Metazoa</taxon>
        <taxon>Ecdysozoa</taxon>
        <taxon>Arthropoda</taxon>
        <taxon>Crustacea</taxon>
        <taxon>Multicrustacea</taxon>
        <taxon>Malacostraca</taxon>
        <taxon>Eumalacostraca</taxon>
        <taxon>Eucarida</taxon>
        <taxon>Decapoda</taxon>
        <taxon>Pleocyemata</taxon>
        <taxon>Astacidea</taxon>
        <taxon>Parastacoidea</taxon>
        <taxon>Parastacidae</taxon>
        <taxon>Cherax</taxon>
    </lineage>
</organism>
<sequence length="112" mass="12711">MFCGYAISDCYPIYCPMSVYKDITKDFFHANVLCAHLIDSVSNVSFQEHNSLATALHIPGVYLQVNSRYIFINILFFPCQYSNLFTIICTCVPSAPNLLKAGVYYCKEEVDN</sequence>
<proteinExistence type="predicted"/>
<reference evidence="1 2" key="1">
    <citation type="journal article" date="2024" name="BMC Genomics">
        <title>Genome assembly of redclaw crayfish (Cherax quadricarinatus) provides insights into its immune adaptation and hypoxia tolerance.</title>
        <authorList>
            <person name="Liu Z."/>
            <person name="Zheng J."/>
            <person name="Li H."/>
            <person name="Fang K."/>
            <person name="Wang S."/>
            <person name="He J."/>
            <person name="Zhou D."/>
            <person name="Weng S."/>
            <person name="Chi M."/>
            <person name="Gu Z."/>
            <person name="He J."/>
            <person name="Li F."/>
            <person name="Wang M."/>
        </authorList>
    </citation>
    <scope>NUCLEOTIDE SEQUENCE [LARGE SCALE GENOMIC DNA]</scope>
    <source>
        <strain evidence="1">ZL_2023a</strain>
    </source>
</reference>
<dbReference type="AlphaFoldDB" id="A0AAW0XHD6"/>
<dbReference type="Proteomes" id="UP001445076">
    <property type="component" value="Unassembled WGS sequence"/>
</dbReference>
<gene>
    <name evidence="1" type="ORF">OTU49_001838</name>
</gene>
<accession>A0AAW0XHD6</accession>
<keyword evidence="2" id="KW-1185">Reference proteome</keyword>
<comment type="caution">
    <text evidence="1">The sequence shown here is derived from an EMBL/GenBank/DDBJ whole genome shotgun (WGS) entry which is preliminary data.</text>
</comment>
<name>A0AAW0XHD6_CHEQU</name>
<dbReference type="EMBL" id="JARKIK010000028">
    <property type="protein sequence ID" value="KAK8742385.1"/>
    <property type="molecule type" value="Genomic_DNA"/>
</dbReference>